<keyword evidence="1" id="KW-0175">Coiled coil</keyword>
<dbReference type="AlphaFoldDB" id="A0A072P2Q8"/>
<dbReference type="Pfam" id="PF11905">
    <property type="entry name" value="DUF3425"/>
    <property type="match status" value="1"/>
</dbReference>
<evidence type="ECO:0000313" key="3">
    <source>
        <dbReference type="Proteomes" id="UP000027920"/>
    </source>
</evidence>
<name>A0A072P2Q8_9EURO</name>
<reference evidence="2 3" key="1">
    <citation type="submission" date="2013-03" db="EMBL/GenBank/DDBJ databases">
        <title>The Genome Sequence of Exophiala aquamarina CBS 119918.</title>
        <authorList>
            <consortium name="The Broad Institute Genomics Platform"/>
            <person name="Cuomo C."/>
            <person name="de Hoog S."/>
            <person name="Gorbushina A."/>
            <person name="Walker B."/>
            <person name="Young S.K."/>
            <person name="Zeng Q."/>
            <person name="Gargeya S."/>
            <person name="Fitzgerald M."/>
            <person name="Haas B."/>
            <person name="Abouelleil A."/>
            <person name="Allen A.W."/>
            <person name="Alvarado L."/>
            <person name="Arachchi H.M."/>
            <person name="Berlin A.M."/>
            <person name="Chapman S.B."/>
            <person name="Gainer-Dewar J."/>
            <person name="Goldberg J."/>
            <person name="Griggs A."/>
            <person name="Gujja S."/>
            <person name="Hansen M."/>
            <person name="Howarth C."/>
            <person name="Imamovic A."/>
            <person name="Ireland A."/>
            <person name="Larimer J."/>
            <person name="McCowan C."/>
            <person name="Murphy C."/>
            <person name="Pearson M."/>
            <person name="Poon T.W."/>
            <person name="Priest M."/>
            <person name="Roberts A."/>
            <person name="Saif S."/>
            <person name="Shea T."/>
            <person name="Sisk P."/>
            <person name="Sykes S."/>
            <person name="Wortman J."/>
            <person name="Nusbaum C."/>
            <person name="Birren B."/>
        </authorList>
    </citation>
    <scope>NUCLEOTIDE SEQUENCE [LARGE SCALE GENOMIC DNA]</scope>
    <source>
        <strain evidence="2 3">CBS 119918</strain>
    </source>
</reference>
<dbReference type="OrthoDB" id="4161589at2759"/>
<keyword evidence="3" id="KW-1185">Reference proteome</keyword>
<dbReference type="Proteomes" id="UP000027920">
    <property type="component" value="Unassembled WGS sequence"/>
</dbReference>
<dbReference type="VEuPathDB" id="FungiDB:A1O9_09926"/>
<sequence length="515" mass="58915">MSRNSTGEWKDRFTERQLERKRHVDRVGQRRTRNQLKKTVADLTDMVELLTQAQGNVIIDRLMKENDELRSKLNDYKTKMFSIQQLSSDCMDEAEAADKLASAKSSRSYKDEATIAITLKALEDYLNAFSHKLPFITNMIFYRIGRLESSTLESDALSARELIDSIMSWKLTTQHGIGFEFLLSSLGLDREPLMLTTKRVMDVVKRKDFYEIILEELNETGEYISPFAPDAVDYESVYCSEMERQRRAILLCAYEIIIRWRTLFASRLECHAQFWGLYRLFILLTFPSEENLDKTPIWMRPSKAQLTFSHPGFIDLIMWPNLRSYLLTGWQCHNIRACCVAFVRCLKLCSIDRSSITASLVLAADGSGIDLDPMYANAIRDLKNFHVKDDLVRLFPEMTWCFQPAEQDPETIVVSRMADARADSTFPVNNARVSVNDCLTPGLSSHMSQPPLNLADLDDPTSIFGFVDLRTVYPPPVQTSLFGGSDFMLETSLSNLIQNQDTVNATTEVRTQNSL</sequence>
<dbReference type="RefSeq" id="XP_013256721.1">
    <property type="nucleotide sequence ID" value="XM_013401267.1"/>
</dbReference>
<feature type="coiled-coil region" evidence="1">
    <location>
        <begin position="33"/>
        <end position="79"/>
    </location>
</feature>
<dbReference type="PANTHER" id="PTHR37012:SF2">
    <property type="entry name" value="BZIP DOMAIN-CONTAINING PROTEIN-RELATED"/>
    <property type="match status" value="1"/>
</dbReference>
<proteinExistence type="predicted"/>
<dbReference type="InterPro" id="IPR021833">
    <property type="entry name" value="DUF3425"/>
</dbReference>
<dbReference type="GeneID" id="25284834"/>
<organism evidence="2 3">
    <name type="scientific">Exophiala aquamarina CBS 119918</name>
    <dbReference type="NCBI Taxonomy" id="1182545"/>
    <lineage>
        <taxon>Eukaryota</taxon>
        <taxon>Fungi</taxon>
        <taxon>Dikarya</taxon>
        <taxon>Ascomycota</taxon>
        <taxon>Pezizomycotina</taxon>
        <taxon>Eurotiomycetes</taxon>
        <taxon>Chaetothyriomycetidae</taxon>
        <taxon>Chaetothyriales</taxon>
        <taxon>Herpotrichiellaceae</taxon>
        <taxon>Exophiala</taxon>
    </lineage>
</organism>
<gene>
    <name evidence="2" type="ORF">A1O9_09926</name>
</gene>
<evidence type="ECO:0000313" key="2">
    <source>
        <dbReference type="EMBL" id="KEF54131.1"/>
    </source>
</evidence>
<dbReference type="EMBL" id="AMGV01000011">
    <property type="protein sequence ID" value="KEF54131.1"/>
    <property type="molecule type" value="Genomic_DNA"/>
</dbReference>
<accession>A0A072P2Q8</accession>
<evidence type="ECO:0008006" key="4">
    <source>
        <dbReference type="Google" id="ProtNLM"/>
    </source>
</evidence>
<comment type="caution">
    <text evidence="2">The sequence shown here is derived from an EMBL/GenBank/DDBJ whole genome shotgun (WGS) entry which is preliminary data.</text>
</comment>
<dbReference type="HOGENOM" id="CLU_035450_0_0_1"/>
<dbReference type="PANTHER" id="PTHR37012">
    <property type="entry name" value="B-ZIP TRANSCRIPTION FACTOR (EUROFUNG)-RELATED"/>
    <property type="match status" value="1"/>
</dbReference>
<protein>
    <recommendedName>
        <fullName evidence="4">BZIP domain-containing protein</fullName>
    </recommendedName>
</protein>
<evidence type="ECO:0000256" key="1">
    <source>
        <dbReference type="SAM" id="Coils"/>
    </source>
</evidence>
<dbReference type="STRING" id="1182545.A0A072P2Q8"/>